<reference evidence="3" key="1">
    <citation type="submission" date="2022-11" db="UniProtKB">
        <authorList>
            <consortium name="WormBaseParasite"/>
        </authorList>
    </citation>
    <scope>IDENTIFICATION</scope>
</reference>
<protein>
    <submittedName>
        <fullName evidence="3">Uncharacterized protein</fullName>
    </submittedName>
</protein>
<dbReference type="Proteomes" id="UP000887569">
    <property type="component" value="Unplaced"/>
</dbReference>
<accession>A0A914ZZK2</accession>
<feature type="compositionally biased region" description="Basic and acidic residues" evidence="1">
    <location>
        <begin position="51"/>
        <end position="63"/>
    </location>
</feature>
<name>A0A914ZZK2_PARUN</name>
<proteinExistence type="predicted"/>
<dbReference type="WBParaSite" id="PgE058_g003_t06">
    <property type="protein sequence ID" value="PgE058_g003_t06"/>
    <property type="gene ID" value="PgE058_g003"/>
</dbReference>
<feature type="region of interest" description="Disordered" evidence="1">
    <location>
        <begin position="41"/>
        <end position="63"/>
    </location>
</feature>
<organism evidence="2 3">
    <name type="scientific">Parascaris univalens</name>
    <name type="common">Nematode worm</name>
    <dbReference type="NCBI Taxonomy" id="6257"/>
    <lineage>
        <taxon>Eukaryota</taxon>
        <taxon>Metazoa</taxon>
        <taxon>Ecdysozoa</taxon>
        <taxon>Nematoda</taxon>
        <taxon>Chromadorea</taxon>
        <taxon>Rhabditida</taxon>
        <taxon>Spirurina</taxon>
        <taxon>Ascaridomorpha</taxon>
        <taxon>Ascaridoidea</taxon>
        <taxon>Ascarididae</taxon>
        <taxon>Parascaris</taxon>
    </lineage>
</organism>
<dbReference type="AlphaFoldDB" id="A0A914ZZK2"/>
<evidence type="ECO:0000256" key="1">
    <source>
        <dbReference type="SAM" id="MobiDB-lite"/>
    </source>
</evidence>
<sequence length="135" mass="15380">MEALDIEQLAKRDAAKNAQSAAEDAAKIKKRGYDDVVISDVSSTDTVPNGKTDEENNKKARKADQKYKLNYDIQFEQWHTTKVHDVMKAKGHCFITKRCRRQTGAVKAEGTSTMKAERVTQRRMLLRLVKRKIAL</sequence>
<evidence type="ECO:0000313" key="3">
    <source>
        <dbReference type="WBParaSite" id="PgE058_g003_t06"/>
    </source>
</evidence>
<evidence type="ECO:0000313" key="2">
    <source>
        <dbReference type="Proteomes" id="UP000887569"/>
    </source>
</evidence>
<keyword evidence="2" id="KW-1185">Reference proteome</keyword>